<dbReference type="EC" id="2.7.4.8" evidence="2"/>
<organism evidence="10 11">
    <name type="scientific">Anaerolinea thermophila</name>
    <dbReference type="NCBI Taxonomy" id="167964"/>
    <lineage>
        <taxon>Bacteria</taxon>
        <taxon>Bacillati</taxon>
        <taxon>Chloroflexota</taxon>
        <taxon>Anaerolineae</taxon>
        <taxon>Anaerolineales</taxon>
        <taxon>Anaerolineaceae</taxon>
        <taxon>Anaerolinea</taxon>
    </lineage>
</organism>
<evidence type="ECO:0000256" key="6">
    <source>
        <dbReference type="ARBA" id="ARBA00022777"/>
    </source>
</evidence>
<gene>
    <name evidence="10" type="ORF">XD73_0276</name>
</gene>
<evidence type="ECO:0000313" key="10">
    <source>
        <dbReference type="EMBL" id="KUK46872.1"/>
    </source>
</evidence>
<comment type="similarity">
    <text evidence="1">Belongs to the guanylate kinase family.</text>
</comment>
<protein>
    <recommendedName>
        <fullName evidence="3">Guanylate kinase</fullName>
        <ecNumber evidence="2">2.7.4.8</ecNumber>
    </recommendedName>
    <alternativeName>
        <fullName evidence="8">GMP kinase</fullName>
    </alternativeName>
</protein>
<dbReference type="SUPFAM" id="SSF52540">
    <property type="entry name" value="P-loop containing nucleoside triphosphate hydrolases"/>
    <property type="match status" value="1"/>
</dbReference>
<dbReference type="PANTHER" id="PTHR23117">
    <property type="entry name" value="GUANYLATE KINASE-RELATED"/>
    <property type="match status" value="1"/>
</dbReference>
<dbReference type="Pfam" id="PF00625">
    <property type="entry name" value="Guanylate_kin"/>
    <property type="match status" value="1"/>
</dbReference>
<dbReference type="InterPro" id="IPR027417">
    <property type="entry name" value="P-loop_NTPase"/>
</dbReference>
<dbReference type="PROSITE" id="PS50052">
    <property type="entry name" value="GUANYLATE_KINASE_2"/>
    <property type="match status" value="1"/>
</dbReference>
<dbReference type="EMBL" id="LGFU01000005">
    <property type="protein sequence ID" value="KUK46872.1"/>
    <property type="molecule type" value="Genomic_DNA"/>
</dbReference>
<dbReference type="GO" id="GO:0005524">
    <property type="term" value="F:ATP binding"/>
    <property type="evidence" value="ECO:0007669"/>
    <property type="project" value="UniProtKB-KW"/>
</dbReference>
<proteinExistence type="inferred from homology"/>
<dbReference type="InterPro" id="IPR008144">
    <property type="entry name" value="Guanylate_kin-like_dom"/>
</dbReference>
<dbReference type="FunFam" id="3.30.63.10:FF:000002">
    <property type="entry name" value="Guanylate kinase 1"/>
    <property type="match status" value="1"/>
</dbReference>
<dbReference type="GO" id="GO:0005829">
    <property type="term" value="C:cytosol"/>
    <property type="evidence" value="ECO:0007669"/>
    <property type="project" value="TreeGrafter"/>
</dbReference>
<dbReference type="Gene3D" id="3.30.63.10">
    <property type="entry name" value="Guanylate Kinase phosphate binding domain"/>
    <property type="match status" value="1"/>
</dbReference>
<evidence type="ECO:0000256" key="1">
    <source>
        <dbReference type="ARBA" id="ARBA00005790"/>
    </source>
</evidence>
<evidence type="ECO:0000256" key="2">
    <source>
        <dbReference type="ARBA" id="ARBA00012961"/>
    </source>
</evidence>
<evidence type="ECO:0000259" key="9">
    <source>
        <dbReference type="PROSITE" id="PS50052"/>
    </source>
</evidence>
<evidence type="ECO:0000256" key="3">
    <source>
        <dbReference type="ARBA" id="ARBA00016296"/>
    </source>
</evidence>
<dbReference type="Gene3D" id="3.40.50.300">
    <property type="entry name" value="P-loop containing nucleotide triphosphate hydrolases"/>
    <property type="match status" value="1"/>
</dbReference>
<dbReference type="GO" id="GO:0004385">
    <property type="term" value="F:GMP kinase activity"/>
    <property type="evidence" value="ECO:0007669"/>
    <property type="project" value="UniProtKB-EC"/>
</dbReference>
<keyword evidence="4" id="KW-0808">Transferase</keyword>
<keyword evidence="6 10" id="KW-0418">Kinase</keyword>
<dbReference type="CDD" id="cd00071">
    <property type="entry name" value="GMPK"/>
    <property type="match status" value="1"/>
</dbReference>
<accession>A0A117LH49</accession>
<dbReference type="PANTHER" id="PTHR23117:SF13">
    <property type="entry name" value="GUANYLATE KINASE"/>
    <property type="match status" value="1"/>
</dbReference>
<feature type="domain" description="Guanylate kinase-like" evidence="9">
    <location>
        <begin position="16"/>
        <end position="198"/>
    </location>
</feature>
<evidence type="ECO:0000256" key="4">
    <source>
        <dbReference type="ARBA" id="ARBA00022679"/>
    </source>
</evidence>
<dbReference type="SMART" id="SM00072">
    <property type="entry name" value="GuKc"/>
    <property type="match status" value="1"/>
</dbReference>
<evidence type="ECO:0000256" key="7">
    <source>
        <dbReference type="ARBA" id="ARBA00022840"/>
    </source>
</evidence>
<evidence type="ECO:0000256" key="8">
    <source>
        <dbReference type="ARBA" id="ARBA00030128"/>
    </source>
</evidence>
<dbReference type="NCBIfam" id="TIGR03263">
    <property type="entry name" value="guanyl_kin"/>
    <property type="match status" value="1"/>
</dbReference>
<sequence length="204" mass="23156">MARTANVNFNVLKDDALLIVISGPSGVGKDSVVKALKSREGKFHFVITANTRAPRPDEVEAVDYFFVSKEHFEKMIEQDELAEWAHVYGDYKGVPKSQIETALESGKDVLMRLDVQGAKRIKDLYPFAILIFLIPSNEKEWTDRLQHRADDQGKDLDLDIRITKIKEELAMLDIFDYAVINADSKLEETIDTILAIITAEHHKL</sequence>
<keyword evidence="7" id="KW-0067">ATP-binding</keyword>
<comment type="caution">
    <text evidence="10">The sequence shown here is derived from an EMBL/GenBank/DDBJ whole genome shotgun (WGS) entry which is preliminary data.</text>
</comment>
<evidence type="ECO:0000313" key="11">
    <source>
        <dbReference type="Proteomes" id="UP000064249"/>
    </source>
</evidence>
<name>A0A117LH49_9CHLR</name>
<evidence type="ECO:0000256" key="5">
    <source>
        <dbReference type="ARBA" id="ARBA00022741"/>
    </source>
</evidence>
<reference evidence="10 11" key="1">
    <citation type="journal article" date="2015" name="MBio">
        <title>Genome-Resolved Metagenomic Analysis Reveals Roles for Candidate Phyla and Other Microbial Community Members in Biogeochemical Transformations in Oil Reservoirs.</title>
        <authorList>
            <person name="Hu P."/>
            <person name="Tom L."/>
            <person name="Singh A."/>
            <person name="Thomas B.C."/>
            <person name="Baker B.J."/>
            <person name="Piceno Y.M."/>
            <person name="Andersen G.L."/>
            <person name="Banfield J.F."/>
        </authorList>
    </citation>
    <scope>NUCLEOTIDE SEQUENCE [LARGE SCALE GENOMIC DNA]</scope>
    <source>
        <strain evidence="10">46_16</strain>
    </source>
</reference>
<dbReference type="InterPro" id="IPR017665">
    <property type="entry name" value="Guanylate_kinase"/>
</dbReference>
<dbReference type="Proteomes" id="UP000064249">
    <property type="component" value="Unassembled WGS sequence"/>
</dbReference>
<dbReference type="InterPro" id="IPR008145">
    <property type="entry name" value="GK/Ca_channel_bsu"/>
</dbReference>
<dbReference type="PATRIC" id="fig|167964.4.peg.111"/>
<keyword evidence="5" id="KW-0547">Nucleotide-binding</keyword>
<dbReference type="AlphaFoldDB" id="A0A117LH49"/>